<proteinExistence type="predicted"/>
<dbReference type="STRING" id="200991.AUC31_09215"/>
<accession>A0A0U2YRF1</accession>
<dbReference type="InterPro" id="IPR005186">
    <property type="entry name" value="FlaG"/>
</dbReference>
<sequence length="114" mass="13245">MEVTNQSMPHLQEVSKIDPIVAKQTGIPEKNQFQEPSQPITKEMVTDKVAVMNEFLVPTETNIKFQLHEQLEVYYVQVIDTKTDEVLREIPNRKFLDMYASMSEIAGMMIDEKR</sequence>
<dbReference type="RefSeq" id="WP_058382096.1">
    <property type="nucleotide sequence ID" value="NZ_CP013659.2"/>
</dbReference>
<gene>
    <name evidence="1" type="ORF">AUC31_09215</name>
</gene>
<dbReference type="Gene3D" id="3.30.160.170">
    <property type="entry name" value="FlaG-like"/>
    <property type="match status" value="1"/>
</dbReference>
<dbReference type="KEGG" id="prt:AUC31_09215"/>
<keyword evidence="1" id="KW-0282">Flagellum</keyword>
<keyword evidence="1" id="KW-0969">Cilium</keyword>
<evidence type="ECO:0000313" key="1">
    <source>
        <dbReference type="EMBL" id="ALS75389.1"/>
    </source>
</evidence>
<dbReference type="NCBIfam" id="NF005834">
    <property type="entry name" value="PRK07738.1"/>
    <property type="match status" value="1"/>
</dbReference>
<dbReference type="InterPro" id="IPR035924">
    <property type="entry name" value="FlaG-like_sf"/>
</dbReference>
<dbReference type="PANTHER" id="PTHR37166">
    <property type="entry name" value="PROTEIN FLAG"/>
    <property type="match status" value="1"/>
</dbReference>
<dbReference type="Proteomes" id="UP000067683">
    <property type="component" value="Chromosome"/>
</dbReference>
<dbReference type="OrthoDB" id="9799867at2"/>
<name>A0A0U2YRF1_9BACL</name>
<keyword evidence="2" id="KW-1185">Reference proteome</keyword>
<dbReference type="SUPFAM" id="SSF160214">
    <property type="entry name" value="FlaG-like"/>
    <property type="match status" value="1"/>
</dbReference>
<organism evidence="1 2">
    <name type="scientific">Planococcus rifietoensis</name>
    <dbReference type="NCBI Taxonomy" id="200991"/>
    <lineage>
        <taxon>Bacteria</taxon>
        <taxon>Bacillati</taxon>
        <taxon>Bacillota</taxon>
        <taxon>Bacilli</taxon>
        <taxon>Bacillales</taxon>
        <taxon>Caryophanaceae</taxon>
        <taxon>Planococcus</taxon>
    </lineage>
</organism>
<dbReference type="EMBL" id="CP013659">
    <property type="protein sequence ID" value="ALS75389.1"/>
    <property type="molecule type" value="Genomic_DNA"/>
</dbReference>
<dbReference type="PANTHER" id="PTHR37166:SF1">
    <property type="entry name" value="PROTEIN FLAG"/>
    <property type="match status" value="1"/>
</dbReference>
<reference evidence="1" key="1">
    <citation type="submission" date="2016-01" db="EMBL/GenBank/DDBJ databases">
        <title>Complete genome of Planococcus rifietoensis type strain M8.</title>
        <authorList>
            <person name="See-Too W.S."/>
        </authorList>
    </citation>
    <scope>NUCLEOTIDE SEQUENCE [LARGE SCALE GENOMIC DNA]</scope>
    <source>
        <strain evidence="1">M8</strain>
    </source>
</reference>
<keyword evidence="1" id="KW-0966">Cell projection</keyword>
<protein>
    <submittedName>
        <fullName evidence="1">Flagellar biosynthesis protein FlaG</fullName>
    </submittedName>
</protein>
<dbReference type="Pfam" id="PF03646">
    <property type="entry name" value="FlaG"/>
    <property type="match status" value="1"/>
</dbReference>
<dbReference type="AlphaFoldDB" id="A0A0U2YRF1"/>
<evidence type="ECO:0000313" key="2">
    <source>
        <dbReference type="Proteomes" id="UP000067683"/>
    </source>
</evidence>